<evidence type="ECO:0000313" key="2">
    <source>
        <dbReference type="Proteomes" id="UP000515292"/>
    </source>
</evidence>
<dbReference type="EMBL" id="CP059851">
    <property type="protein sequence ID" value="QMW24625.1"/>
    <property type="molecule type" value="Genomic_DNA"/>
</dbReference>
<dbReference type="AlphaFoldDB" id="A0A7G5IMN3"/>
<proteinExistence type="predicted"/>
<evidence type="ECO:0000313" key="1">
    <source>
        <dbReference type="EMBL" id="QMW24625.1"/>
    </source>
</evidence>
<sequence length="95" mass="10422">MWQRGLTVGCTIEIDHSPENLGAHVRLDGEPAIGAGDRVRVLGGTIEVVPGEHRVLRRHAVIERATALNRLLTRVTGHFEMGELYDVSFTPGRLA</sequence>
<keyword evidence="2" id="KW-1185">Reference proteome</keyword>
<dbReference type="KEGG" id="sand:H3309_10310"/>
<reference evidence="1 2" key="1">
    <citation type="submission" date="2020-07" db="EMBL/GenBank/DDBJ databases">
        <title>Complete genome sequence for Sandaracinobacter sp. M6.</title>
        <authorList>
            <person name="Tang Y."/>
            <person name="Liu Q."/>
            <person name="Guo Z."/>
            <person name="Lei P."/>
            <person name="Huang B."/>
        </authorList>
    </citation>
    <scope>NUCLEOTIDE SEQUENCE [LARGE SCALE GENOMIC DNA]</scope>
    <source>
        <strain evidence="1 2">M6</strain>
    </source>
</reference>
<accession>A0A7G5IMN3</accession>
<protein>
    <submittedName>
        <fullName evidence="1">Uncharacterized protein</fullName>
    </submittedName>
</protein>
<name>A0A7G5IMN3_9SPHN</name>
<organism evidence="1 2">
    <name type="scientific">Sandaracinobacteroides saxicola</name>
    <dbReference type="NCBI Taxonomy" id="2759707"/>
    <lineage>
        <taxon>Bacteria</taxon>
        <taxon>Pseudomonadati</taxon>
        <taxon>Pseudomonadota</taxon>
        <taxon>Alphaproteobacteria</taxon>
        <taxon>Sphingomonadales</taxon>
        <taxon>Sphingosinicellaceae</taxon>
        <taxon>Sandaracinobacteroides</taxon>
    </lineage>
</organism>
<gene>
    <name evidence="1" type="ORF">H3309_10310</name>
</gene>
<dbReference type="Proteomes" id="UP000515292">
    <property type="component" value="Chromosome"/>
</dbReference>